<dbReference type="PANTHER" id="PTHR39160">
    <property type="entry name" value="CELL WALL-BINDING PROTEIN YOCH"/>
    <property type="match status" value="1"/>
</dbReference>
<dbReference type="Proteomes" id="UP000255295">
    <property type="component" value="Unassembled WGS sequence"/>
</dbReference>
<dbReference type="SUPFAM" id="SSF50685">
    <property type="entry name" value="Barwin-like endoglucanases"/>
    <property type="match status" value="1"/>
</dbReference>
<protein>
    <submittedName>
        <fullName evidence="6">Cell wall protein</fullName>
    </submittedName>
    <submittedName>
        <fullName evidence="5">Peptidoglycan-binding protein</fullName>
    </submittedName>
</protein>
<dbReference type="SMART" id="SM00257">
    <property type="entry name" value="LysM"/>
    <property type="match status" value="1"/>
</dbReference>
<feature type="signal peptide" evidence="3">
    <location>
        <begin position="1"/>
        <end position="25"/>
    </location>
</feature>
<accession>A0A2S0K5K1</accession>
<dbReference type="GeneID" id="48278685"/>
<keyword evidence="1 3" id="KW-0732">Signal</keyword>
<dbReference type="Gene3D" id="2.40.40.10">
    <property type="entry name" value="RlpA-like domain"/>
    <property type="match status" value="1"/>
</dbReference>
<evidence type="ECO:0000313" key="6">
    <source>
        <dbReference type="EMBL" id="SUV15402.1"/>
    </source>
</evidence>
<dbReference type="CDD" id="cd00118">
    <property type="entry name" value="LysM"/>
    <property type="match status" value="1"/>
</dbReference>
<reference evidence="6 8" key="2">
    <citation type="submission" date="2018-06" db="EMBL/GenBank/DDBJ databases">
        <authorList>
            <consortium name="Pathogen Informatics"/>
            <person name="Doyle S."/>
        </authorList>
    </citation>
    <scope>NUCLEOTIDE SEQUENCE [LARGE SCALE GENOMIC DNA]</scope>
    <source>
        <strain evidence="6 8">NCTC10338</strain>
    </source>
</reference>
<reference evidence="5 7" key="1">
    <citation type="submission" date="2017-03" db="EMBL/GenBank/DDBJ databases">
        <title>The whole genome sequencing and assembly of Lysinibacillus sphaericus DSM 28T strain.</title>
        <authorList>
            <person name="Lee Y.-J."/>
            <person name="Yi H."/>
            <person name="Bahn Y.-S."/>
            <person name="Kim J.F."/>
            <person name="Lee D.-W."/>
        </authorList>
    </citation>
    <scope>NUCLEOTIDE SEQUENCE [LARGE SCALE GENOMIC DNA]</scope>
    <source>
        <strain evidence="5 7">DSM 28</strain>
    </source>
</reference>
<gene>
    <name evidence="6" type="primary">yocH</name>
    <name evidence="5" type="ORF">LS41612_20975</name>
    <name evidence="6" type="ORF">NCTC10338_00467</name>
</gene>
<organism evidence="5 7">
    <name type="scientific">Lysinibacillus sphaericus</name>
    <name type="common">Bacillus sphaericus</name>
    <dbReference type="NCBI Taxonomy" id="1421"/>
    <lineage>
        <taxon>Bacteria</taxon>
        <taxon>Bacillati</taxon>
        <taxon>Bacillota</taxon>
        <taxon>Bacilli</taxon>
        <taxon>Bacillales</taxon>
        <taxon>Bacillaceae</taxon>
        <taxon>Lysinibacillus</taxon>
    </lineage>
</organism>
<evidence type="ECO:0000313" key="8">
    <source>
        <dbReference type="Proteomes" id="UP000255295"/>
    </source>
</evidence>
<sequence length="263" mass="28051">MKKKAIALAVALTLGMGMFGSTTSAKGVYTGQTSNILWGISPIYNLSLAELQQLDEFDSIWINPDQTLSMEKILEEEKTDDTHLIEAGDTLFSLAKVHNVKVDDLKEWNNLTSDLILVGETLAVKASAAKPKTAKTIAQKPATKQATTKTATTKQATTTASAPASQNGQTYTMRATAYTAYCKGCSGITANGTDIRSNPNLKVIAVDPRVIPLGTKVWVEGYGEAIAADTGGAIKGNKIDVFIPSDGQARNWGVRTVTVKILN</sequence>
<dbReference type="InterPro" id="IPR051933">
    <property type="entry name" value="Resuscitation_pf_RpfB"/>
</dbReference>
<dbReference type="Proteomes" id="UP000238825">
    <property type="component" value="Chromosome"/>
</dbReference>
<dbReference type="InterPro" id="IPR036779">
    <property type="entry name" value="LysM_dom_sf"/>
</dbReference>
<dbReference type="RefSeq" id="WP_024364657.1">
    <property type="nucleotide sequence ID" value="NZ_BJNS01000074.1"/>
</dbReference>
<evidence type="ECO:0000256" key="2">
    <source>
        <dbReference type="SAM" id="MobiDB-lite"/>
    </source>
</evidence>
<dbReference type="EMBL" id="CP019980">
    <property type="protein sequence ID" value="AVK98616.1"/>
    <property type="molecule type" value="Genomic_DNA"/>
</dbReference>
<dbReference type="Gene3D" id="3.10.350.10">
    <property type="entry name" value="LysM domain"/>
    <property type="match status" value="1"/>
</dbReference>
<dbReference type="GO" id="GO:0004553">
    <property type="term" value="F:hydrolase activity, hydrolyzing O-glycosyl compounds"/>
    <property type="evidence" value="ECO:0007669"/>
    <property type="project" value="InterPro"/>
</dbReference>
<dbReference type="AlphaFoldDB" id="A0A2S0K5K1"/>
<evidence type="ECO:0000256" key="1">
    <source>
        <dbReference type="ARBA" id="ARBA00022729"/>
    </source>
</evidence>
<dbReference type="CDD" id="cd22786">
    <property type="entry name" value="DPBB_YuiC-like"/>
    <property type="match status" value="1"/>
</dbReference>
<feature type="domain" description="LysM" evidence="4">
    <location>
        <begin position="81"/>
        <end position="124"/>
    </location>
</feature>
<dbReference type="PROSITE" id="PS51782">
    <property type="entry name" value="LYSM"/>
    <property type="match status" value="1"/>
</dbReference>
<dbReference type="GO" id="GO:0019867">
    <property type="term" value="C:outer membrane"/>
    <property type="evidence" value="ECO:0007669"/>
    <property type="project" value="InterPro"/>
</dbReference>
<dbReference type="Pfam" id="PF06725">
    <property type="entry name" value="3D"/>
    <property type="match status" value="1"/>
</dbReference>
<dbReference type="EMBL" id="UFSZ01000001">
    <property type="protein sequence ID" value="SUV15402.1"/>
    <property type="molecule type" value="Genomic_DNA"/>
</dbReference>
<evidence type="ECO:0000313" key="7">
    <source>
        <dbReference type="Proteomes" id="UP000238825"/>
    </source>
</evidence>
<proteinExistence type="predicted"/>
<dbReference type="InterPro" id="IPR018392">
    <property type="entry name" value="LysM"/>
</dbReference>
<feature type="region of interest" description="Disordered" evidence="2">
    <location>
        <begin position="134"/>
        <end position="166"/>
    </location>
</feature>
<dbReference type="Pfam" id="PF01476">
    <property type="entry name" value="LysM"/>
    <property type="match status" value="1"/>
</dbReference>
<name>A0A2S0K5K1_LYSSH</name>
<dbReference type="InterPro" id="IPR010611">
    <property type="entry name" value="3D_dom"/>
</dbReference>
<evidence type="ECO:0000256" key="3">
    <source>
        <dbReference type="SAM" id="SignalP"/>
    </source>
</evidence>
<dbReference type="GO" id="GO:0009254">
    <property type="term" value="P:peptidoglycan turnover"/>
    <property type="evidence" value="ECO:0007669"/>
    <property type="project" value="InterPro"/>
</dbReference>
<evidence type="ECO:0000259" key="4">
    <source>
        <dbReference type="PROSITE" id="PS51782"/>
    </source>
</evidence>
<dbReference type="SUPFAM" id="SSF54106">
    <property type="entry name" value="LysM domain"/>
    <property type="match status" value="1"/>
</dbReference>
<dbReference type="InterPro" id="IPR036908">
    <property type="entry name" value="RlpA-like_sf"/>
</dbReference>
<evidence type="ECO:0000313" key="5">
    <source>
        <dbReference type="EMBL" id="AVK98616.1"/>
    </source>
</evidence>
<feature type="chain" id="PRO_5030055021" evidence="3">
    <location>
        <begin position="26"/>
        <end position="263"/>
    </location>
</feature>
<dbReference type="PANTHER" id="PTHR39160:SF6">
    <property type="entry name" value="CELL WALL-BINDING PROTEIN YOCH"/>
    <property type="match status" value="1"/>
</dbReference>